<feature type="non-terminal residue" evidence="2">
    <location>
        <position position="1"/>
    </location>
</feature>
<reference evidence="2" key="1">
    <citation type="submission" date="2023-06" db="EMBL/GenBank/DDBJ databases">
        <authorList>
            <person name="Delattre M."/>
        </authorList>
    </citation>
    <scope>NUCLEOTIDE SEQUENCE</scope>
    <source>
        <strain evidence="2">AF72</strain>
    </source>
</reference>
<evidence type="ECO:0000256" key="1">
    <source>
        <dbReference type="SAM" id="Coils"/>
    </source>
</evidence>
<dbReference type="AlphaFoldDB" id="A0AA36G963"/>
<name>A0AA36G963_9BILA</name>
<comment type="caution">
    <text evidence="2">The sequence shown here is derived from an EMBL/GenBank/DDBJ whole genome shotgun (WGS) entry which is preliminary data.</text>
</comment>
<proteinExistence type="predicted"/>
<evidence type="ECO:0000313" key="3">
    <source>
        <dbReference type="Proteomes" id="UP001177023"/>
    </source>
</evidence>
<feature type="coiled-coil region" evidence="1">
    <location>
        <begin position="82"/>
        <end position="119"/>
    </location>
</feature>
<sequence length="124" mass="14536">MPSTLGNTDLSIFEEEPVIEAKPLLMKDDQIAELAATIRARFNLEGELCRLLRKCFKSQKGALELYRRAQRERCQRKAWEMYNDATRKASEIKVKLNNNKEKMLRAEELLKEYKRQQQTDSTAI</sequence>
<organism evidence="2 3">
    <name type="scientific">Mesorhabditis spiculigera</name>
    <dbReference type="NCBI Taxonomy" id="96644"/>
    <lineage>
        <taxon>Eukaryota</taxon>
        <taxon>Metazoa</taxon>
        <taxon>Ecdysozoa</taxon>
        <taxon>Nematoda</taxon>
        <taxon>Chromadorea</taxon>
        <taxon>Rhabditida</taxon>
        <taxon>Rhabditina</taxon>
        <taxon>Rhabditomorpha</taxon>
        <taxon>Rhabditoidea</taxon>
        <taxon>Rhabditidae</taxon>
        <taxon>Mesorhabditinae</taxon>
        <taxon>Mesorhabditis</taxon>
    </lineage>
</organism>
<dbReference type="EMBL" id="CATQJA010002659">
    <property type="protein sequence ID" value="CAJ0580201.1"/>
    <property type="molecule type" value="Genomic_DNA"/>
</dbReference>
<keyword evidence="1" id="KW-0175">Coiled coil</keyword>
<gene>
    <name evidence="2" type="ORF">MSPICULIGERA_LOCUS18400</name>
</gene>
<evidence type="ECO:0000313" key="2">
    <source>
        <dbReference type="EMBL" id="CAJ0580201.1"/>
    </source>
</evidence>
<keyword evidence="3" id="KW-1185">Reference proteome</keyword>
<dbReference type="Proteomes" id="UP001177023">
    <property type="component" value="Unassembled WGS sequence"/>
</dbReference>
<accession>A0AA36G963</accession>
<protein>
    <submittedName>
        <fullName evidence="2">Uncharacterized protein</fullName>
    </submittedName>
</protein>